<dbReference type="PROSITE" id="PS50994">
    <property type="entry name" value="INTEGRASE"/>
    <property type="match status" value="1"/>
</dbReference>
<dbReference type="SUPFAM" id="SSF53098">
    <property type="entry name" value="Ribonuclease H-like"/>
    <property type="match status" value="1"/>
</dbReference>
<dbReference type="InterPro" id="IPR012337">
    <property type="entry name" value="RNaseH-like_sf"/>
</dbReference>
<sequence length="180" mass="20636">MDFAGPFLNKMFLIMVDAYSKWPEVHILKDITAKTVIPKCRQIFATFGLPRTLVTDNGRNFVSHEFQQFLRSNGIVYKVTSPYNPATNGQAERFVQTLKQALKRSNCNTADMDLVLSKILLQYRSLPHALTNKTPAEMFLGRKLSTRLDLIFPTKQEKTVNQNTLDTFCAENEWLVETTQ</sequence>
<dbReference type="FunFam" id="3.30.420.10:FF:000063">
    <property type="entry name" value="Retrovirus-related Pol polyprotein from transposon 297-like Protein"/>
    <property type="match status" value="1"/>
</dbReference>
<evidence type="ECO:0000259" key="1">
    <source>
        <dbReference type="PROSITE" id="PS50994"/>
    </source>
</evidence>
<dbReference type="STRING" id="471704.A0A151IWN7"/>
<dbReference type="Gene3D" id="3.30.420.10">
    <property type="entry name" value="Ribonuclease H-like superfamily/Ribonuclease H"/>
    <property type="match status" value="1"/>
</dbReference>
<dbReference type="GO" id="GO:0015074">
    <property type="term" value="P:DNA integration"/>
    <property type="evidence" value="ECO:0007669"/>
    <property type="project" value="InterPro"/>
</dbReference>
<gene>
    <name evidence="2" type="ORF">ALC57_15603</name>
</gene>
<dbReference type="InterPro" id="IPR001584">
    <property type="entry name" value="Integrase_cat-core"/>
</dbReference>
<evidence type="ECO:0000313" key="3">
    <source>
        <dbReference type="Proteomes" id="UP000078492"/>
    </source>
</evidence>
<dbReference type="InterPro" id="IPR050951">
    <property type="entry name" value="Retrovirus_Pol_polyprotein"/>
</dbReference>
<proteinExistence type="predicted"/>
<dbReference type="PANTHER" id="PTHR37984">
    <property type="entry name" value="PROTEIN CBG26694"/>
    <property type="match status" value="1"/>
</dbReference>
<dbReference type="GO" id="GO:0003676">
    <property type="term" value="F:nucleic acid binding"/>
    <property type="evidence" value="ECO:0007669"/>
    <property type="project" value="InterPro"/>
</dbReference>
<evidence type="ECO:0000313" key="2">
    <source>
        <dbReference type="EMBL" id="KYN12234.1"/>
    </source>
</evidence>
<reference evidence="2 3" key="1">
    <citation type="submission" date="2015-09" db="EMBL/GenBank/DDBJ databases">
        <title>Trachymyrmex cornetzi WGS genome.</title>
        <authorList>
            <person name="Nygaard S."/>
            <person name="Hu H."/>
            <person name="Boomsma J."/>
            <person name="Zhang G."/>
        </authorList>
    </citation>
    <scope>NUCLEOTIDE SEQUENCE [LARGE SCALE GENOMIC DNA]</scope>
    <source>
        <strain evidence="2">Tcor2-1</strain>
        <tissue evidence="2">Whole body</tissue>
    </source>
</reference>
<dbReference type="AlphaFoldDB" id="A0A151IWN7"/>
<dbReference type="EMBL" id="KQ980848">
    <property type="protein sequence ID" value="KYN12234.1"/>
    <property type="molecule type" value="Genomic_DNA"/>
</dbReference>
<dbReference type="PANTHER" id="PTHR37984:SF5">
    <property type="entry name" value="PROTEIN NYNRIN-LIKE"/>
    <property type="match status" value="1"/>
</dbReference>
<feature type="domain" description="Integrase catalytic" evidence="1">
    <location>
        <begin position="1"/>
        <end position="143"/>
    </location>
</feature>
<keyword evidence="3" id="KW-1185">Reference proteome</keyword>
<organism evidence="2 3">
    <name type="scientific">Trachymyrmex cornetzi</name>
    <dbReference type="NCBI Taxonomy" id="471704"/>
    <lineage>
        <taxon>Eukaryota</taxon>
        <taxon>Metazoa</taxon>
        <taxon>Ecdysozoa</taxon>
        <taxon>Arthropoda</taxon>
        <taxon>Hexapoda</taxon>
        <taxon>Insecta</taxon>
        <taxon>Pterygota</taxon>
        <taxon>Neoptera</taxon>
        <taxon>Endopterygota</taxon>
        <taxon>Hymenoptera</taxon>
        <taxon>Apocrita</taxon>
        <taxon>Aculeata</taxon>
        <taxon>Formicoidea</taxon>
        <taxon>Formicidae</taxon>
        <taxon>Myrmicinae</taxon>
        <taxon>Trachymyrmex</taxon>
    </lineage>
</organism>
<protein>
    <submittedName>
        <fullName evidence="2">Uncharacterized protein K02A2.6</fullName>
    </submittedName>
</protein>
<name>A0A151IWN7_9HYME</name>
<dbReference type="Pfam" id="PF00665">
    <property type="entry name" value="rve"/>
    <property type="match status" value="1"/>
</dbReference>
<dbReference type="Proteomes" id="UP000078492">
    <property type="component" value="Unassembled WGS sequence"/>
</dbReference>
<dbReference type="InterPro" id="IPR036397">
    <property type="entry name" value="RNaseH_sf"/>
</dbReference>
<accession>A0A151IWN7</accession>